<feature type="transmembrane region" description="Helical" evidence="9">
    <location>
        <begin position="116"/>
        <end position="140"/>
    </location>
</feature>
<dbReference type="GO" id="GO:0006817">
    <property type="term" value="P:phosphate ion transport"/>
    <property type="evidence" value="ECO:0007669"/>
    <property type="project" value="UniProtKB-KW"/>
</dbReference>
<dbReference type="InterPro" id="IPR000515">
    <property type="entry name" value="MetI-like"/>
</dbReference>
<protein>
    <recommendedName>
        <fullName evidence="10">Phosphate transport system permease protein</fullName>
    </recommendedName>
</protein>
<sequence length="307" mass="32998">MNVESKNVKINKIMNITVKSILLLATVLSASIIILIIWQIASHGIRPFTNVYGDNRVDFLKFIRGTSYSQTNYQIGFIIINTLYVVFLSVLISVPISVLTALFIAKIAPKVIGKTLTTVVEVLAAIPSIIFGVFGSGYITVLVKNIADKFGISTAGGLSVLSSVIVLTMMILPTITMLSITAIKSVPSNIEEGSLALGTSKTQTMFNITLKAAVPGIFAGIILGVGRALGEATAISLVAGNIPSGPSFSLFDPTRTLTSTILMGFKETEGLDYDIRFSIGLVLITIILLVNFILNYVRKRISSKYEN</sequence>
<dbReference type="CDD" id="cd06261">
    <property type="entry name" value="TM_PBP2"/>
    <property type="match status" value="1"/>
</dbReference>
<dbReference type="PANTHER" id="PTHR30425">
    <property type="entry name" value="PHOSPHATE TRANSPORT SYSTEM PERMEASE PROTEIN PST"/>
    <property type="match status" value="1"/>
</dbReference>
<feature type="transmembrane region" description="Helical" evidence="9">
    <location>
        <begin position="21"/>
        <end position="41"/>
    </location>
</feature>
<keyword evidence="6 9" id="KW-0812">Transmembrane</keyword>
<evidence type="ECO:0000256" key="10">
    <source>
        <dbReference type="RuleBase" id="RU363054"/>
    </source>
</evidence>
<proteinExistence type="inferred from homology"/>
<comment type="similarity">
    <text evidence="2 10">Belongs to the binding-protein-dependent transport system permease family. CysTW subfamily.</text>
</comment>
<evidence type="ECO:0000313" key="12">
    <source>
        <dbReference type="EMBL" id="VEU81308.1"/>
    </source>
</evidence>
<feature type="transmembrane region" description="Helical" evidence="9">
    <location>
        <begin position="204"/>
        <end position="225"/>
    </location>
</feature>
<dbReference type="PROSITE" id="PS50928">
    <property type="entry name" value="ABC_TM1"/>
    <property type="match status" value="1"/>
</dbReference>
<dbReference type="Gene3D" id="1.10.3720.10">
    <property type="entry name" value="MetI-like"/>
    <property type="match status" value="1"/>
</dbReference>
<dbReference type="KEGG" id="aaxa:NCTC10138_01706"/>
<dbReference type="GO" id="GO:0005315">
    <property type="term" value="F:phosphate transmembrane transporter activity"/>
    <property type="evidence" value="ECO:0007669"/>
    <property type="project" value="InterPro"/>
</dbReference>
<evidence type="ECO:0000256" key="5">
    <source>
        <dbReference type="ARBA" id="ARBA00022592"/>
    </source>
</evidence>
<keyword evidence="7 9" id="KW-1133">Transmembrane helix</keyword>
<evidence type="ECO:0000256" key="6">
    <source>
        <dbReference type="ARBA" id="ARBA00022692"/>
    </source>
</evidence>
<feature type="domain" description="ABC transmembrane type-1" evidence="11">
    <location>
        <begin position="79"/>
        <end position="294"/>
    </location>
</feature>
<dbReference type="RefSeq" id="WP_026390452.1">
    <property type="nucleotide sequence ID" value="NZ_LR215048.1"/>
</dbReference>
<dbReference type="Proteomes" id="UP000289841">
    <property type="component" value="Chromosome"/>
</dbReference>
<evidence type="ECO:0000256" key="7">
    <source>
        <dbReference type="ARBA" id="ARBA00022989"/>
    </source>
</evidence>
<accession>A0A449BFU9</accession>
<dbReference type="SUPFAM" id="SSF161098">
    <property type="entry name" value="MetI-like"/>
    <property type="match status" value="1"/>
</dbReference>
<evidence type="ECO:0000256" key="9">
    <source>
        <dbReference type="RuleBase" id="RU363032"/>
    </source>
</evidence>
<feature type="transmembrane region" description="Helical" evidence="9">
    <location>
        <begin position="275"/>
        <end position="297"/>
    </location>
</feature>
<evidence type="ECO:0000256" key="8">
    <source>
        <dbReference type="ARBA" id="ARBA00023136"/>
    </source>
</evidence>
<dbReference type="STRING" id="1278311.GCA_000428705_00848"/>
<keyword evidence="5 10" id="KW-0592">Phosphate transport</keyword>
<evidence type="ECO:0000256" key="1">
    <source>
        <dbReference type="ARBA" id="ARBA00004651"/>
    </source>
</evidence>
<keyword evidence="3 9" id="KW-0813">Transport</keyword>
<dbReference type="NCBIfam" id="TIGR02138">
    <property type="entry name" value="phosphate_pstC"/>
    <property type="match status" value="1"/>
</dbReference>
<keyword evidence="13" id="KW-1185">Reference proteome</keyword>
<organism evidence="12 13">
    <name type="scientific">Haploplasma axanthum</name>
    <name type="common">Acholeplasma axanthum</name>
    <dbReference type="NCBI Taxonomy" id="29552"/>
    <lineage>
        <taxon>Bacteria</taxon>
        <taxon>Bacillati</taxon>
        <taxon>Mycoplasmatota</taxon>
        <taxon>Mollicutes</taxon>
        <taxon>Acholeplasmatales</taxon>
        <taxon>Acholeplasmataceae</taxon>
        <taxon>Haploplasma</taxon>
    </lineage>
</organism>
<dbReference type="Pfam" id="PF00528">
    <property type="entry name" value="BPD_transp_1"/>
    <property type="match status" value="1"/>
</dbReference>
<dbReference type="EMBL" id="LR215048">
    <property type="protein sequence ID" value="VEU81308.1"/>
    <property type="molecule type" value="Genomic_DNA"/>
</dbReference>
<feature type="transmembrane region" description="Helical" evidence="9">
    <location>
        <begin position="75"/>
        <end position="104"/>
    </location>
</feature>
<comment type="function">
    <text evidence="10">Part of the binding-protein-dependent transport system for phosphate; probably responsible for the translocation of the substrate across the membrane.</text>
</comment>
<evidence type="ECO:0000259" key="11">
    <source>
        <dbReference type="PROSITE" id="PS50928"/>
    </source>
</evidence>
<reference evidence="12 13" key="1">
    <citation type="submission" date="2019-01" db="EMBL/GenBank/DDBJ databases">
        <authorList>
            <consortium name="Pathogen Informatics"/>
        </authorList>
    </citation>
    <scope>NUCLEOTIDE SEQUENCE [LARGE SCALE GENOMIC DNA]</scope>
    <source>
        <strain evidence="12 13">NCTC10138</strain>
    </source>
</reference>
<dbReference type="InterPro" id="IPR051124">
    <property type="entry name" value="Phosphate_Transport_Permease"/>
</dbReference>
<gene>
    <name evidence="12" type="primary">pstC</name>
    <name evidence="12" type="ORF">NCTC10138_01706</name>
</gene>
<feature type="transmembrane region" description="Helical" evidence="9">
    <location>
        <begin position="160"/>
        <end position="183"/>
    </location>
</feature>
<dbReference type="AlphaFoldDB" id="A0A449BFU9"/>
<evidence type="ECO:0000256" key="3">
    <source>
        <dbReference type="ARBA" id="ARBA00022448"/>
    </source>
</evidence>
<evidence type="ECO:0000256" key="4">
    <source>
        <dbReference type="ARBA" id="ARBA00022475"/>
    </source>
</evidence>
<dbReference type="PANTHER" id="PTHR30425:SF1">
    <property type="entry name" value="PHOSPHATE TRANSPORT SYSTEM PERMEASE PROTEIN PSTC"/>
    <property type="match status" value="1"/>
</dbReference>
<dbReference type="InterPro" id="IPR035906">
    <property type="entry name" value="MetI-like_sf"/>
</dbReference>
<dbReference type="GO" id="GO:0005886">
    <property type="term" value="C:plasma membrane"/>
    <property type="evidence" value="ECO:0007669"/>
    <property type="project" value="UniProtKB-SubCell"/>
</dbReference>
<evidence type="ECO:0000313" key="13">
    <source>
        <dbReference type="Proteomes" id="UP000289841"/>
    </source>
</evidence>
<dbReference type="OrthoDB" id="9785113at2"/>
<evidence type="ECO:0000256" key="2">
    <source>
        <dbReference type="ARBA" id="ARBA00007069"/>
    </source>
</evidence>
<keyword evidence="8 9" id="KW-0472">Membrane</keyword>
<dbReference type="InterPro" id="IPR011864">
    <property type="entry name" value="Phosphate_PstC"/>
</dbReference>
<keyword evidence="4 10" id="KW-1003">Cell membrane</keyword>
<comment type="subcellular location">
    <subcellularLocation>
        <location evidence="1 9">Cell membrane</location>
        <topology evidence="1 9">Multi-pass membrane protein</topology>
    </subcellularLocation>
</comment>
<name>A0A449BFU9_HAPAX</name>